<organism evidence="3 4">
    <name type="scientific">Alectoria fallacina</name>
    <dbReference type="NCBI Taxonomy" id="1903189"/>
    <lineage>
        <taxon>Eukaryota</taxon>
        <taxon>Fungi</taxon>
        <taxon>Dikarya</taxon>
        <taxon>Ascomycota</taxon>
        <taxon>Pezizomycotina</taxon>
        <taxon>Lecanoromycetes</taxon>
        <taxon>OSLEUM clade</taxon>
        <taxon>Lecanoromycetidae</taxon>
        <taxon>Lecanorales</taxon>
        <taxon>Lecanorineae</taxon>
        <taxon>Parmeliaceae</taxon>
        <taxon>Alectoria</taxon>
    </lineage>
</organism>
<evidence type="ECO:0000259" key="2">
    <source>
        <dbReference type="Pfam" id="PF09791"/>
    </source>
</evidence>
<dbReference type="InterPro" id="IPR019180">
    <property type="entry name" value="Oxidoreductase-like_N"/>
</dbReference>
<dbReference type="EMBL" id="CAJPDR010000085">
    <property type="protein sequence ID" value="CAF9915709.1"/>
    <property type="molecule type" value="Genomic_DNA"/>
</dbReference>
<evidence type="ECO:0000256" key="1">
    <source>
        <dbReference type="SAM" id="MobiDB-lite"/>
    </source>
</evidence>
<keyword evidence="4" id="KW-1185">Reference proteome</keyword>
<dbReference type="GO" id="GO:0005739">
    <property type="term" value="C:mitochondrion"/>
    <property type="evidence" value="ECO:0007669"/>
    <property type="project" value="TreeGrafter"/>
</dbReference>
<dbReference type="PANTHER" id="PTHR21193">
    <property type="entry name" value="OXIDOREDUCTASE-LIKE DOMAIN-CONTAINING PROTEIN 1"/>
    <property type="match status" value="1"/>
</dbReference>
<feature type="domain" description="Oxidoreductase-like" evidence="2">
    <location>
        <begin position="127"/>
        <end position="161"/>
    </location>
</feature>
<dbReference type="Proteomes" id="UP000664203">
    <property type="component" value="Unassembled WGS sequence"/>
</dbReference>
<dbReference type="OrthoDB" id="10064411at2759"/>
<dbReference type="PANTHER" id="PTHR21193:SF3">
    <property type="entry name" value="OXIDOREDUCTASE-LIKE DOMAIN-CONTAINING PROTEIN 1"/>
    <property type="match status" value="1"/>
</dbReference>
<dbReference type="AlphaFoldDB" id="A0A8H3F069"/>
<accession>A0A8H3F069</accession>
<proteinExistence type="predicted"/>
<feature type="compositionally biased region" description="Polar residues" evidence="1">
    <location>
        <begin position="85"/>
        <end position="98"/>
    </location>
</feature>
<gene>
    <name evidence="3" type="ORF">ALECFALPRED_010308</name>
</gene>
<name>A0A8H3F069_9LECA</name>
<feature type="region of interest" description="Disordered" evidence="1">
    <location>
        <begin position="61"/>
        <end position="115"/>
    </location>
</feature>
<sequence>MPLPRLHPPSLRPYRLFHLSARLRLRNRPSSSPSLAPPKDDYYSLLLSEPIPDLANKIINPARARKSTSPSSSYTTPPPSITSTLQSKPASIQASDQGPDNRVLFSTPLAGPSARMRGLARGEKGLARPPEPDNCCMSGCVNCVWDAYREEVEEWAAARRRNTRAQQRHAMSGQRVGSGDIGEEGRLTGMGLDGSVDEGGVGDLDEVGGLTGMHLEGEDRGDLFEGVPVGIREFMNTEKRLRERRTAESAG</sequence>
<evidence type="ECO:0000313" key="4">
    <source>
        <dbReference type="Proteomes" id="UP000664203"/>
    </source>
</evidence>
<comment type="caution">
    <text evidence="3">The sequence shown here is derived from an EMBL/GenBank/DDBJ whole genome shotgun (WGS) entry which is preliminary data.</text>
</comment>
<evidence type="ECO:0000313" key="3">
    <source>
        <dbReference type="EMBL" id="CAF9915709.1"/>
    </source>
</evidence>
<protein>
    <recommendedName>
        <fullName evidence="2">Oxidoreductase-like domain-containing protein</fullName>
    </recommendedName>
</protein>
<reference evidence="3" key="1">
    <citation type="submission" date="2021-03" db="EMBL/GenBank/DDBJ databases">
        <authorList>
            <person name="Tagirdzhanova G."/>
        </authorList>
    </citation>
    <scope>NUCLEOTIDE SEQUENCE</scope>
</reference>
<dbReference type="InterPro" id="IPR039251">
    <property type="entry name" value="OXLD1"/>
</dbReference>
<dbReference type="Pfam" id="PF09791">
    <property type="entry name" value="Oxidored-like"/>
    <property type="match status" value="1"/>
</dbReference>